<name>A0A8J1UPB8_OWEFU</name>
<dbReference type="Gene3D" id="3.90.550.50">
    <property type="match status" value="1"/>
</dbReference>
<evidence type="ECO:0000256" key="5">
    <source>
        <dbReference type="ARBA" id="ARBA00022692"/>
    </source>
</evidence>
<dbReference type="Proteomes" id="UP000749559">
    <property type="component" value="Unassembled WGS sequence"/>
</dbReference>
<dbReference type="AlphaFoldDB" id="A0A8J1UPB8"/>
<keyword evidence="7" id="KW-1133">Transmembrane helix</keyword>
<gene>
    <name evidence="10" type="ORF">OFUS_LOCUS18924</name>
</gene>
<sequence length="377" mass="44034">MRLYLRKFLQALACFTFLTFMNILYLKNGENFDGFESDQSLRHLSQDGDSALVKGPQAPLKKRSLENQIHHRSKREVYNRRQSKTIRQLKNTDNNTKEDEHEIELQDLYISIKTTEKFHKTRLELLLQTWIVMARDQTFIFTDTDDEEYTKKTNHHMINTNCSKGHSRSALCCKMSVEFDTFIAANKRWWCHVDDDTYVNVPALLRLLRQYDSHEDWYLGKPSLTHPIEARNMATNQKEAFWFATGGAGFCLSRSLALKMVSHAGGGKFKSVCNNIRLPDDCTIGYIIYTQLQKKLTVVSSFHSHLEGLWRVRDLEDQLTFSYSSFANQKQNLVSVSGFDENRDPTRFWSIHCHLFPYLKDCARYSSTKHSEQVVNR</sequence>
<reference evidence="10" key="1">
    <citation type="submission" date="2022-03" db="EMBL/GenBank/DDBJ databases">
        <authorList>
            <person name="Martin C."/>
        </authorList>
    </citation>
    <scope>NUCLEOTIDE SEQUENCE</scope>
</reference>
<dbReference type="PANTHER" id="PTHR10811">
    <property type="entry name" value="FRINGE-RELATED"/>
    <property type="match status" value="1"/>
</dbReference>
<dbReference type="GO" id="GO:0016757">
    <property type="term" value="F:glycosyltransferase activity"/>
    <property type="evidence" value="ECO:0007669"/>
    <property type="project" value="UniProtKB-KW"/>
</dbReference>
<evidence type="ECO:0000313" key="10">
    <source>
        <dbReference type="EMBL" id="CAH1794173.1"/>
    </source>
</evidence>
<keyword evidence="3" id="KW-0328">Glycosyltransferase</keyword>
<dbReference type="EMBL" id="CAIIXF020000009">
    <property type="protein sequence ID" value="CAH1794173.1"/>
    <property type="molecule type" value="Genomic_DNA"/>
</dbReference>
<keyword evidence="11" id="KW-1185">Reference proteome</keyword>
<evidence type="ECO:0000256" key="6">
    <source>
        <dbReference type="ARBA" id="ARBA00022968"/>
    </source>
</evidence>
<evidence type="ECO:0000256" key="2">
    <source>
        <dbReference type="ARBA" id="ARBA00008661"/>
    </source>
</evidence>
<evidence type="ECO:0000313" key="11">
    <source>
        <dbReference type="Proteomes" id="UP000749559"/>
    </source>
</evidence>
<accession>A0A8J1UPB8</accession>
<dbReference type="GO" id="GO:0012505">
    <property type="term" value="C:endomembrane system"/>
    <property type="evidence" value="ECO:0007669"/>
    <property type="project" value="UniProtKB-SubCell"/>
</dbReference>
<keyword evidence="4" id="KW-0808">Transferase</keyword>
<comment type="similarity">
    <text evidence="2">Belongs to the glycosyltransferase 31 family.</text>
</comment>
<evidence type="ECO:0000256" key="9">
    <source>
        <dbReference type="ARBA" id="ARBA00037847"/>
    </source>
</evidence>
<evidence type="ECO:0000256" key="3">
    <source>
        <dbReference type="ARBA" id="ARBA00022676"/>
    </source>
</evidence>
<protein>
    <submittedName>
        <fullName evidence="10">Uncharacterized protein</fullName>
    </submittedName>
</protein>
<keyword evidence="8" id="KW-0472">Membrane</keyword>
<evidence type="ECO:0000256" key="8">
    <source>
        <dbReference type="ARBA" id="ARBA00023136"/>
    </source>
</evidence>
<organism evidence="10 11">
    <name type="scientific">Owenia fusiformis</name>
    <name type="common">Polychaete worm</name>
    <dbReference type="NCBI Taxonomy" id="6347"/>
    <lineage>
        <taxon>Eukaryota</taxon>
        <taxon>Metazoa</taxon>
        <taxon>Spiralia</taxon>
        <taxon>Lophotrochozoa</taxon>
        <taxon>Annelida</taxon>
        <taxon>Polychaeta</taxon>
        <taxon>Sedentaria</taxon>
        <taxon>Canalipalpata</taxon>
        <taxon>Sabellida</taxon>
        <taxon>Oweniida</taxon>
        <taxon>Oweniidae</taxon>
        <taxon>Owenia</taxon>
    </lineage>
</organism>
<comment type="caution">
    <text evidence="10">The sequence shown here is derived from an EMBL/GenBank/DDBJ whole genome shotgun (WGS) entry which is preliminary data.</text>
</comment>
<keyword evidence="6" id="KW-0735">Signal-anchor</keyword>
<dbReference type="InterPro" id="IPR003378">
    <property type="entry name" value="Fringe-like_glycosylTrfase"/>
</dbReference>
<proteinExistence type="inferred from homology"/>
<dbReference type="Pfam" id="PF02434">
    <property type="entry name" value="Fringe"/>
    <property type="match status" value="1"/>
</dbReference>
<evidence type="ECO:0000256" key="7">
    <source>
        <dbReference type="ARBA" id="ARBA00022989"/>
    </source>
</evidence>
<keyword evidence="5" id="KW-0812">Transmembrane</keyword>
<dbReference type="GO" id="GO:0016020">
    <property type="term" value="C:membrane"/>
    <property type="evidence" value="ECO:0007669"/>
    <property type="project" value="UniProtKB-SubCell"/>
</dbReference>
<dbReference type="OrthoDB" id="8959630at2759"/>
<evidence type="ECO:0000256" key="1">
    <source>
        <dbReference type="ARBA" id="ARBA00004606"/>
    </source>
</evidence>
<evidence type="ECO:0000256" key="4">
    <source>
        <dbReference type="ARBA" id="ARBA00022679"/>
    </source>
</evidence>
<comment type="subcellular location">
    <subcellularLocation>
        <location evidence="9">Endomembrane system</location>
        <topology evidence="9">Single-pass membrane protein</topology>
    </subcellularLocation>
    <subcellularLocation>
        <location evidence="1">Membrane</location>
        <topology evidence="1">Single-pass type II membrane protein</topology>
    </subcellularLocation>
</comment>